<keyword evidence="2" id="KW-1133">Transmembrane helix</keyword>
<keyword evidence="4" id="KW-1185">Reference proteome</keyword>
<name>A0AAN9YAW8_9HEMI</name>
<evidence type="ECO:0000313" key="4">
    <source>
        <dbReference type="Proteomes" id="UP001367676"/>
    </source>
</evidence>
<keyword evidence="2" id="KW-0472">Membrane</keyword>
<sequence>MKKADRAAAPKDEVKPSTPVELRGSFSKNVDYGRLRRRSAAASVLAAAAPLAHSRLDSHILHSSSLDSATTMEVRSTTSDSSHEPPCWPNCEPTNEHGGGLKPDPRGRGCPRLDRSNSSCSGSPAPSPSKHFKFCFADPKSEDGCHRRVKHRRRHPHQRLRRHAQPRHPDCVRFNASGPVPQQGLISFQYISKLFQPWLWGPTKGPSQRSPDSSHDSSNYDADSGQFSVLVVVVLLLVVVGAAIYMSQNRDVWNTFGLEFASPSKVFGFENYMKNEVIDEMEEKTDSATFKSGGTKMEKVSQPESDASAVGLEKYLRKKANRIINKLN</sequence>
<dbReference type="EMBL" id="JBBCAQ010000004">
    <property type="protein sequence ID" value="KAK7604025.1"/>
    <property type="molecule type" value="Genomic_DNA"/>
</dbReference>
<comment type="caution">
    <text evidence="3">The sequence shown here is derived from an EMBL/GenBank/DDBJ whole genome shotgun (WGS) entry which is preliminary data.</text>
</comment>
<protein>
    <submittedName>
        <fullName evidence="3">Uncharacterized protein</fullName>
    </submittedName>
</protein>
<feature type="compositionally biased region" description="Basic and acidic residues" evidence="1">
    <location>
        <begin position="103"/>
        <end position="115"/>
    </location>
</feature>
<evidence type="ECO:0000256" key="2">
    <source>
        <dbReference type="SAM" id="Phobius"/>
    </source>
</evidence>
<feature type="region of interest" description="Disordered" evidence="1">
    <location>
        <begin position="67"/>
        <end position="128"/>
    </location>
</feature>
<dbReference type="Proteomes" id="UP001367676">
    <property type="component" value="Unassembled WGS sequence"/>
</dbReference>
<gene>
    <name evidence="3" type="ORF">V9T40_004298</name>
</gene>
<feature type="region of interest" description="Disordered" evidence="1">
    <location>
        <begin position="1"/>
        <end position="24"/>
    </location>
</feature>
<evidence type="ECO:0000313" key="3">
    <source>
        <dbReference type="EMBL" id="KAK7604025.1"/>
    </source>
</evidence>
<evidence type="ECO:0000256" key="1">
    <source>
        <dbReference type="SAM" id="MobiDB-lite"/>
    </source>
</evidence>
<feature type="compositionally biased region" description="Polar residues" evidence="1">
    <location>
        <begin position="69"/>
        <end position="80"/>
    </location>
</feature>
<feature type="compositionally biased region" description="Basic residues" evidence="1">
    <location>
        <begin position="147"/>
        <end position="165"/>
    </location>
</feature>
<feature type="compositionally biased region" description="Basic and acidic residues" evidence="1">
    <location>
        <begin position="1"/>
        <end position="15"/>
    </location>
</feature>
<dbReference type="AlphaFoldDB" id="A0AAN9YAW8"/>
<feature type="region of interest" description="Disordered" evidence="1">
    <location>
        <begin position="146"/>
        <end position="165"/>
    </location>
</feature>
<proteinExistence type="predicted"/>
<keyword evidence="2" id="KW-0812">Transmembrane</keyword>
<accession>A0AAN9YAW8</accession>
<feature type="transmembrane region" description="Helical" evidence="2">
    <location>
        <begin position="227"/>
        <end position="246"/>
    </location>
</feature>
<reference evidence="3 4" key="1">
    <citation type="submission" date="2024-03" db="EMBL/GenBank/DDBJ databases">
        <title>Adaptation during the transition from Ophiocordyceps entomopathogen to insect associate is accompanied by gene loss and intensified selection.</title>
        <authorList>
            <person name="Ward C.M."/>
            <person name="Onetto C.A."/>
            <person name="Borneman A.R."/>
        </authorList>
    </citation>
    <scope>NUCLEOTIDE SEQUENCE [LARGE SCALE GENOMIC DNA]</scope>
    <source>
        <strain evidence="3">AWRI1</strain>
        <tissue evidence="3">Single Adult Female</tissue>
    </source>
</reference>
<organism evidence="3 4">
    <name type="scientific">Parthenolecanium corni</name>
    <dbReference type="NCBI Taxonomy" id="536013"/>
    <lineage>
        <taxon>Eukaryota</taxon>
        <taxon>Metazoa</taxon>
        <taxon>Ecdysozoa</taxon>
        <taxon>Arthropoda</taxon>
        <taxon>Hexapoda</taxon>
        <taxon>Insecta</taxon>
        <taxon>Pterygota</taxon>
        <taxon>Neoptera</taxon>
        <taxon>Paraneoptera</taxon>
        <taxon>Hemiptera</taxon>
        <taxon>Sternorrhyncha</taxon>
        <taxon>Coccoidea</taxon>
        <taxon>Coccidae</taxon>
        <taxon>Parthenolecanium</taxon>
    </lineage>
</organism>